<keyword evidence="4" id="KW-0808">Transferase</keyword>
<evidence type="ECO:0000313" key="5">
    <source>
        <dbReference type="Proteomes" id="UP000460949"/>
    </source>
</evidence>
<organism evidence="4 5">
    <name type="scientific">Halobacillus litoralis</name>
    <dbReference type="NCBI Taxonomy" id="45668"/>
    <lineage>
        <taxon>Bacteria</taxon>
        <taxon>Bacillati</taxon>
        <taxon>Bacillota</taxon>
        <taxon>Bacilli</taxon>
        <taxon>Bacillales</taxon>
        <taxon>Bacillaceae</taxon>
        <taxon>Halobacillus</taxon>
    </lineage>
</organism>
<dbReference type="PIRSF" id="PIRSF000390">
    <property type="entry name" value="PLP_StrS"/>
    <property type="match status" value="1"/>
</dbReference>
<feature type="modified residue" description="N6-(pyridoxal phosphate)lysine" evidence="2">
    <location>
        <position position="189"/>
    </location>
</feature>
<reference evidence="4 5" key="1">
    <citation type="submission" date="2019-11" db="EMBL/GenBank/DDBJ databases">
        <title>Genome sequences of 17 halophilic strains isolated from different environments.</title>
        <authorList>
            <person name="Furrow R.E."/>
        </authorList>
    </citation>
    <scope>NUCLEOTIDE SEQUENCE [LARGE SCALE GENOMIC DNA]</scope>
    <source>
        <strain evidence="4 5">22511_23_Filter</strain>
    </source>
</reference>
<comment type="similarity">
    <text evidence="3">Belongs to the DegT/DnrJ/EryC1 family.</text>
</comment>
<name>A0A845DWR1_9BACI</name>
<evidence type="ECO:0000256" key="3">
    <source>
        <dbReference type="RuleBase" id="RU004508"/>
    </source>
</evidence>
<dbReference type="InterPro" id="IPR015421">
    <property type="entry name" value="PyrdxlP-dep_Trfase_major"/>
</dbReference>
<dbReference type="InterPro" id="IPR015424">
    <property type="entry name" value="PyrdxlP-dep_Trfase"/>
</dbReference>
<dbReference type="InterPro" id="IPR000653">
    <property type="entry name" value="DegT/StrS_aminotransferase"/>
</dbReference>
<dbReference type="RefSeq" id="WP_160837863.1">
    <property type="nucleotide sequence ID" value="NZ_WMET01000003.1"/>
</dbReference>
<dbReference type="Pfam" id="PF01041">
    <property type="entry name" value="DegT_DnrJ_EryC1"/>
    <property type="match status" value="1"/>
</dbReference>
<keyword evidence="2 3" id="KW-0663">Pyridoxal phosphate</keyword>
<dbReference type="AlphaFoldDB" id="A0A845DWR1"/>
<comment type="caution">
    <text evidence="4">The sequence shown here is derived from an EMBL/GenBank/DDBJ whole genome shotgun (WGS) entry which is preliminary data.</text>
</comment>
<evidence type="ECO:0000256" key="2">
    <source>
        <dbReference type="PIRSR" id="PIRSR000390-2"/>
    </source>
</evidence>
<dbReference type="GO" id="GO:0030170">
    <property type="term" value="F:pyridoxal phosphate binding"/>
    <property type="evidence" value="ECO:0007669"/>
    <property type="project" value="TreeGrafter"/>
</dbReference>
<evidence type="ECO:0000256" key="1">
    <source>
        <dbReference type="PIRSR" id="PIRSR000390-1"/>
    </source>
</evidence>
<dbReference type="InterPro" id="IPR015422">
    <property type="entry name" value="PyrdxlP-dep_Trfase_small"/>
</dbReference>
<protein>
    <submittedName>
        <fullName evidence="4">Pyridoxal phosphate-dependent aminotransferase</fullName>
    </submittedName>
</protein>
<feature type="active site" description="Proton acceptor" evidence="1">
    <location>
        <position position="189"/>
    </location>
</feature>
<dbReference type="GO" id="GO:0008483">
    <property type="term" value="F:transaminase activity"/>
    <property type="evidence" value="ECO:0007669"/>
    <property type="project" value="UniProtKB-KW"/>
</dbReference>
<dbReference type="Proteomes" id="UP000460949">
    <property type="component" value="Unassembled WGS sequence"/>
</dbReference>
<proteinExistence type="inferred from homology"/>
<dbReference type="PANTHER" id="PTHR30244">
    <property type="entry name" value="TRANSAMINASE"/>
    <property type="match status" value="1"/>
</dbReference>
<dbReference type="CDD" id="cd00616">
    <property type="entry name" value="AHBA_syn"/>
    <property type="match status" value="1"/>
</dbReference>
<dbReference type="SUPFAM" id="SSF53383">
    <property type="entry name" value="PLP-dependent transferases"/>
    <property type="match status" value="1"/>
</dbReference>
<gene>
    <name evidence="4" type="ORF">GLW04_12745</name>
</gene>
<sequence>MNKIYLSPPHLTGEEQPYLNQAFKENWVSVVGSNIQHFERQLSGYLGVSNTVALNSGTSAIHLALKILGVGQNDVVLCQDFTFVATINPVLYEKAVPVLIDSEPETLNMCPDALKKALMECAAQGKKPKAVIAVHLYGMPAKIKQIKDVCNEFDVPLIEDAAEALGSQVHQRYAGTFGDIGIFSFNGNKIITTSSGGALVTENPEWAEKARYLAAQAKENLPYYQHKEIGHNYVMNNLSAGIGCGQMEALESRIEARRNVHARYEAGLSEIIGVTFLKEPDAYVSNRWLSTIRFDQSFSRTFPFELKESLDREGIEIRNMWKPMHLQPLCVNFKRVTTRTQMLTEELFYSGICLPSGSALTIADQERVIAAVKKKVHEYRDQSENSVHYSVG</sequence>
<dbReference type="GO" id="GO:0000271">
    <property type="term" value="P:polysaccharide biosynthetic process"/>
    <property type="evidence" value="ECO:0007669"/>
    <property type="project" value="TreeGrafter"/>
</dbReference>
<dbReference type="Gene3D" id="3.40.640.10">
    <property type="entry name" value="Type I PLP-dependent aspartate aminotransferase-like (Major domain)"/>
    <property type="match status" value="1"/>
</dbReference>
<keyword evidence="4" id="KW-0032">Aminotransferase</keyword>
<dbReference type="EMBL" id="WMET01000003">
    <property type="protein sequence ID" value="MYL20762.1"/>
    <property type="molecule type" value="Genomic_DNA"/>
</dbReference>
<dbReference type="PANTHER" id="PTHR30244:SF34">
    <property type="entry name" value="DTDP-4-AMINO-4,6-DIDEOXYGALACTOSE TRANSAMINASE"/>
    <property type="match status" value="1"/>
</dbReference>
<accession>A0A845DWR1</accession>
<dbReference type="Gene3D" id="3.90.1150.10">
    <property type="entry name" value="Aspartate Aminotransferase, domain 1"/>
    <property type="match status" value="1"/>
</dbReference>
<evidence type="ECO:0000313" key="4">
    <source>
        <dbReference type="EMBL" id="MYL20762.1"/>
    </source>
</evidence>